<proteinExistence type="predicted"/>
<dbReference type="Proteomes" id="UP000694700">
    <property type="component" value="Unplaced"/>
</dbReference>
<evidence type="ECO:0000313" key="1">
    <source>
        <dbReference type="Ensembl" id="ENSCCRP00015073127.1"/>
    </source>
</evidence>
<name>A0A8C1WYW3_CYPCA</name>
<accession>A0A8C1WYW3</accession>
<sequence length="97" mass="11070">MGIRRNWNRSHLRSSKKVAQQMIHLQTGIVLEGIEVMTGLAGVAKACAFLLGLIYAINLSYPKEISYSFLFFQKILLELKKGKLSLKVYFLKNKHLC</sequence>
<organism evidence="1 2">
    <name type="scientific">Cyprinus carpio</name>
    <name type="common">Common carp</name>
    <dbReference type="NCBI Taxonomy" id="7962"/>
    <lineage>
        <taxon>Eukaryota</taxon>
        <taxon>Metazoa</taxon>
        <taxon>Chordata</taxon>
        <taxon>Craniata</taxon>
        <taxon>Vertebrata</taxon>
        <taxon>Euteleostomi</taxon>
        <taxon>Actinopterygii</taxon>
        <taxon>Neopterygii</taxon>
        <taxon>Teleostei</taxon>
        <taxon>Ostariophysi</taxon>
        <taxon>Cypriniformes</taxon>
        <taxon>Cyprinidae</taxon>
        <taxon>Cyprininae</taxon>
        <taxon>Cyprinus</taxon>
    </lineage>
</organism>
<reference evidence="1" key="1">
    <citation type="submission" date="2025-08" db="UniProtKB">
        <authorList>
            <consortium name="Ensembl"/>
        </authorList>
    </citation>
    <scope>IDENTIFICATION</scope>
</reference>
<protein>
    <submittedName>
        <fullName evidence="1">Uncharacterized protein</fullName>
    </submittedName>
</protein>
<evidence type="ECO:0000313" key="2">
    <source>
        <dbReference type="Proteomes" id="UP000694700"/>
    </source>
</evidence>
<dbReference type="AlphaFoldDB" id="A0A8C1WYW3"/>
<dbReference type="Ensembl" id="ENSCCRT00015075502.1">
    <property type="protein sequence ID" value="ENSCCRP00015073127.1"/>
    <property type="gene ID" value="ENSCCRG00015029619.1"/>
</dbReference>